<protein>
    <submittedName>
        <fullName evidence="1">Uncharacterized protein</fullName>
    </submittedName>
</protein>
<comment type="caution">
    <text evidence="1">The sequence shown here is derived from an EMBL/GenBank/DDBJ whole genome shotgun (WGS) entry which is preliminary data.</text>
</comment>
<name>A0ABS0CHF3_9NOCA</name>
<dbReference type="EMBL" id="JADLQX010000001">
    <property type="protein sequence ID" value="MBF6296048.1"/>
    <property type="molecule type" value="Genomic_DNA"/>
</dbReference>
<dbReference type="Proteomes" id="UP000702209">
    <property type="component" value="Unassembled WGS sequence"/>
</dbReference>
<accession>A0ABS0CHF3</accession>
<gene>
    <name evidence="1" type="ORF">IU459_00650</name>
</gene>
<keyword evidence="2" id="KW-1185">Reference proteome</keyword>
<sequence length="54" mass="6006">MVDIDTGPDFLDFAAAQTLDTAPSWDRCCRRHCRESTWIHVKHCQALVGVSGTS</sequence>
<evidence type="ECO:0000313" key="1">
    <source>
        <dbReference type="EMBL" id="MBF6296048.1"/>
    </source>
</evidence>
<proteinExistence type="predicted"/>
<reference evidence="1 2" key="1">
    <citation type="submission" date="2020-10" db="EMBL/GenBank/DDBJ databases">
        <title>Identification of Nocardia species via Next-generation sequencing and recognition of intraspecies genetic diversity.</title>
        <authorList>
            <person name="Li P."/>
            <person name="Li P."/>
            <person name="Lu B."/>
        </authorList>
    </citation>
    <scope>NUCLEOTIDE SEQUENCE [LARGE SCALE GENOMIC DNA]</scope>
    <source>
        <strain evidence="1 2">BJ06-0157</strain>
    </source>
</reference>
<organism evidence="1 2">
    <name type="scientific">Nocardia amamiensis</name>
    <dbReference type="NCBI Taxonomy" id="404578"/>
    <lineage>
        <taxon>Bacteria</taxon>
        <taxon>Bacillati</taxon>
        <taxon>Actinomycetota</taxon>
        <taxon>Actinomycetes</taxon>
        <taxon>Mycobacteriales</taxon>
        <taxon>Nocardiaceae</taxon>
        <taxon>Nocardia</taxon>
    </lineage>
</organism>
<dbReference type="RefSeq" id="WP_195127457.1">
    <property type="nucleotide sequence ID" value="NZ_JADLQX010000001.1"/>
</dbReference>
<evidence type="ECO:0000313" key="2">
    <source>
        <dbReference type="Proteomes" id="UP000702209"/>
    </source>
</evidence>